<protein>
    <recommendedName>
        <fullName evidence="3">DUF2190 domain-containing protein</fullName>
    </recommendedName>
</protein>
<sequence>MKTEKILLTTTVLAVAALPKLRFVTFAGGVPAAGARTLGVAAVNADNGEQTPVNTHGELLVEAGAAIAVGAEVETDASGRAITKTTGVVCGVARDAATAAGEFIRILR</sequence>
<dbReference type="RefSeq" id="WP_138855911.1">
    <property type="nucleotide sequence ID" value="NZ_CP040709.1"/>
</dbReference>
<organism evidence="1 2">
    <name type="scientific">Inhella inkyongensis</name>
    <dbReference type="NCBI Taxonomy" id="392593"/>
    <lineage>
        <taxon>Bacteria</taxon>
        <taxon>Pseudomonadati</taxon>
        <taxon>Pseudomonadota</taxon>
        <taxon>Betaproteobacteria</taxon>
        <taxon>Burkholderiales</taxon>
        <taxon>Sphaerotilaceae</taxon>
        <taxon>Inhella</taxon>
    </lineage>
</organism>
<dbReference type="AlphaFoldDB" id="A0A840S5X0"/>
<dbReference type="Proteomes" id="UP000554837">
    <property type="component" value="Unassembled WGS sequence"/>
</dbReference>
<dbReference type="InterPro" id="IPR011231">
    <property type="entry name" value="Phage_VT1-Sakai_H0018"/>
</dbReference>
<keyword evidence="2" id="KW-1185">Reference proteome</keyword>
<gene>
    <name evidence="1" type="ORF">HNQ51_001720</name>
</gene>
<evidence type="ECO:0000313" key="1">
    <source>
        <dbReference type="EMBL" id="MBB5204406.1"/>
    </source>
</evidence>
<evidence type="ECO:0000313" key="2">
    <source>
        <dbReference type="Proteomes" id="UP000554837"/>
    </source>
</evidence>
<name>A0A840S5X0_9BURK</name>
<evidence type="ECO:0008006" key="3">
    <source>
        <dbReference type="Google" id="ProtNLM"/>
    </source>
</evidence>
<dbReference type="EMBL" id="JACHHO010000002">
    <property type="protein sequence ID" value="MBB5204406.1"/>
    <property type="molecule type" value="Genomic_DNA"/>
</dbReference>
<dbReference type="OrthoDB" id="8594895at2"/>
<proteinExistence type="predicted"/>
<accession>A0A840S5X0</accession>
<reference evidence="1 2" key="1">
    <citation type="submission" date="2020-08" db="EMBL/GenBank/DDBJ databases">
        <title>Genomic Encyclopedia of Type Strains, Phase IV (KMG-IV): sequencing the most valuable type-strain genomes for metagenomic binning, comparative biology and taxonomic classification.</title>
        <authorList>
            <person name="Goeker M."/>
        </authorList>
    </citation>
    <scope>NUCLEOTIDE SEQUENCE [LARGE SCALE GENOMIC DNA]</scope>
    <source>
        <strain evidence="1 2">DSM 23958</strain>
    </source>
</reference>
<dbReference type="Pfam" id="PF09956">
    <property type="entry name" value="Phage_cement_2"/>
    <property type="match status" value="1"/>
</dbReference>
<comment type="caution">
    <text evidence="1">The sequence shown here is derived from an EMBL/GenBank/DDBJ whole genome shotgun (WGS) entry which is preliminary data.</text>
</comment>